<dbReference type="EMBL" id="DQWS01000033">
    <property type="protein sequence ID" value="HDD52596.1"/>
    <property type="molecule type" value="Genomic_DNA"/>
</dbReference>
<comment type="caution">
    <text evidence="8">The sequence shown here is derived from an EMBL/GenBank/DDBJ whole genome shotgun (WGS) entry which is preliminary data.</text>
</comment>
<keyword evidence="2" id="KW-0004">4Fe-4S</keyword>
<dbReference type="GO" id="GO:0051539">
    <property type="term" value="F:4 iron, 4 sulfur cluster binding"/>
    <property type="evidence" value="ECO:0007669"/>
    <property type="project" value="UniProtKB-KW"/>
</dbReference>
<comment type="cofactor">
    <cofactor evidence="1">
        <name>[4Fe-4S] cluster</name>
        <dbReference type="ChEBI" id="CHEBI:49883"/>
    </cofactor>
</comment>
<dbReference type="SUPFAM" id="SSF54862">
    <property type="entry name" value="4Fe-4S ferredoxins"/>
    <property type="match status" value="1"/>
</dbReference>
<evidence type="ECO:0000256" key="1">
    <source>
        <dbReference type="ARBA" id="ARBA00001966"/>
    </source>
</evidence>
<proteinExistence type="predicted"/>
<dbReference type="Gene3D" id="3.30.70.20">
    <property type="match status" value="1"/>
</dbReference>
<dbReference type="PANTHER" id="PTHR43724">
    <property type="entry name" value="PYRUVATE SYNTHASE SUBUNIT PORD"/>
    <property type="match status" value="1"/>
</dbReference>
<feature type="domain" description="4Fe-4S ferredoxin-type" evidence="7">
    <location>
        <begin position="35"/>
        <end position="64"/>
    </location>
</feature>
<evidence type="ECO:0000256" key="6">
    <source>
        <dbReference type="ARBA" id="ARBA00023014"/>
    </source>
</evidence>
<keyword evidence="5" id="KW-0408">Iron</keyword>
<protein>
    <submittedName>
        <fullName evidence="8">4Fe-4S dicluster domain-containing protein</fullName>
    </submittedName>
</protein>
<feature type="domain" description="4Fe-4S ferredoxin-type" evidence="7">
    <location>
        <begin position="65"/>
        <end position="94"/>
    </location>
</feature>
<reference evidence="8" key="1">
    <citation type="journal article" date="2020" name="mSystems">
        <title>Genome- and Community-Level Interaction Insights into Carbon Utilization and Element Cycling Functions of Hydrothermarchaeota in Hydrothermal Sediment.</title>
        <authorList>
            <person name="Zhou Z."/>
            <person name="Liu Y."/>
            <person name="Xu W."/>
            <person name="Pan J."/>
            <person name="Luo Z.H."/>
            <person name="Li M."/>
        </authorList>
    </citation>
    <scope>NUCLEOTIDE SEQUENCE [LARGE SCALE GENOMIC DNA]</scope>
    <source>
        <strain evidence="8">HyVt-115</strain>
    </source>
</reference>
<gene>
    <name evidence="8" type="ORF">ENF32_00820</name>
</gene>
<evidence type="ECO:0000313" key="8">
    <source>
        <dbReference type="EMBL" id="HDD52596.1"/>
    </source>
</evidence>
<evidence type="ECO:0000256" key="2">
    <source>
        <dbReference type="ARBA" id="ARBA00022485"/>
    </source>
</evidence>
<evidence type="ECO:0000256" key="3">
    <source>
        <dbReference type="ARBA" id="ARBA00022723"/>
    </source>
</evidence>
<dbReference type="Proteomes" id="UP000885690">
    <property type="component" value="Unassembled WGS sequence"/>
</dbReference>
<dbReference type="InterPro" id="IPR017896">
    <property type="entry name" value="4Fe4S_Fe-S-bd"/>
</dbReference>
<dbReference type="InterPro" id="IPR011898">
    <property type="entry name" value="PorD_KorD"/>
</dbReference>
<name>A0A7C0Y8I1_9BACT</name>
<keyword evidence="4" id="KW-0677">Repeat</keyword>
<accession>A0A7C0Y8I1</accession>
<dbReference type="AlphaFoldDB" id="A0A7C0Y8I1"/>
<evidence type="ECO:0000256" key="4">
    <source>
        <dbReference type="ARBA" id="ARBA00022737"/>
    </source>
</evidence>
<sequence length="97" mass="11325">MKLKERPIWKELPFACCIPEPGNSVYYKTGDWKTLKPVVDKMKCIKCGTCWIFCPEYAFEEDEYGYFEPNLEYCKGCGICARECPAQCIKMEEEVVE</sequence>
<evidence type="ECO:0000259" key="7">
    <source>
        <dbReference type="PROSITE" id="PS51379"/>
    </source>
</evidence>
<dbReference type="InterPro" id="IPR017900">
    <property type="entry name" value="4Fe4S_Fe_S_CS"/>
</dbReference>
<dbReference type="GO" id="GO:0046872">
    <property type="term" value="F:metal ion binding"/>
    <property type="evidence" value="ECO:0007669"/>
    <property type="project" value="UniProtKB-KW"/>
</dbReference>
<dbReference type="PROSITE" id="PS51379">
    <property type="entry name" value="4FE4S_FER_2"/>
    <property type="match status" value="2"/>
</dbReference>
<keyword evidence="3" id="KW-0479">Metal-binding</keyword>
<dbReference type="NCBIfam" id="TIGR02179">
    <property type="entry name" value="PorD_KorD"/>
    <property type="match status" value="1"/>
</dbReference>
<dbReference type="PANTHER" id="PTHR43724:SF1">
    <property type="entry name" value="PYRUVATE SYNTHASE SUBUNIT PORD"/>
    <property type="match status" value="1"/>
</dbReference>
<dbReference type="PROSITE" id="PS00198">
    <property type="entry name" value="4FE4S_FER_1"/>
    <property type="match status" value="1"/>
</dbReference>
<evidence type="ECO:0000256" key="5">
    <source>
        <dbReference type="ARBA" id="ARBA00023004"/>
    </source>
</evidence>
<organism evidence="8">
    <name type="scientific">Thermosulfidibacter takaii</name>
    <dbReference type="NCBI Taxonomy" id="412593"/>
    <lineage>
        <taxon>Bacteria</taxon>
        <taxon>Pseudomonadati</taxon>
        <taxon>Thermosulfidibacterota</taxon>
        <taxon>Thermosulfidibacteria</taxon>
        <taxon>Thermosulfidibacterales</taxon>
        <taxon>Thermosulfidibacteraceae</taxon>
    </lineage>
</organism>
<dbReference type="GO" id="GO:0016625">
    <property type="term" value="F:oxidoreductase activity, acting on the aldehyde or oxo group of donors, iron-sulfur protein as acceptor"/>
    <property type="evidence" value="ECO:0007669"/>
    <property type="project" value="InterPro"/>
</dbReference>
<dbReference type="Pfam" id="PF14697">
    <property type="entry name" value="Fer4_21"/>
    <property type="match status" value="1"/>
</dbReference>
<keyword evidence="6" id="KW-0411">Iron-sulfur</keyword>